<evidence type="ECO:0000313" key="3">
    <source>
        <dbReference type="Proteomes" id="UP000014521"/>
    </source>
</evidence>
<proteinExistence type="predicted"/>
<sequence length="96" mass="10424">MLAVRFNDDTIVRFCVGAHKLEEVIAVKHDSSSSTSCNQSANTVNAVSDDSDSISSSTDVPPEYTKDEYKKPAVTAKMFAITGFAIKDFILFDLLG</sequence>
<dbReference type="EMBL" id="ATJJ01000167">
    <property type="protein sequence ID" value="EPI45109.1"/>
    <property type="molecule type" value="Genomic_DNA"/>
</dbReference>
<dbReference type="AlphaFoldDB" id="S4GC08"/>
<organism evidence="2 3">
    <name type="scientific">Gardnerella vaginalis JCP8108</name>
    <dbReference type="NCBI Taxonomy" id="1261066"/>
    <lineage>
        <taxon>Bacteria</taxon>
        <taxon>Bacillati</taxon>
        <taxon>Actinomycetota</taxon>
        <taxon>Actinomycetes</taxon>
        <taxon>Bifidobacteriales</taxon>
        <taxon>Bifidobacteriaceae</taxon>
        <taxon>Gardnerella</taxon>
    </lineage>
</organism>
<gene>
    <name evidence="2" type="ORF">HMPREF1581_01519</name>
</gene>
<evidence type="ECO:0000313" key="2">
    <source>
        <dbReference type="EMBL" id="EPI45109.1"/>
    </source>
</evidence>
<comment type="caution">
    <text evidence="2">The sequence shown here is derived from an EMBL/GenBank/DDBJ whole genome shotgun (WGS) entry which is preliminary data.</text>
</comment>
<feature type="compositionally biased region" description="Polar residues" evidence="1">
    <location>
        <begin position="37"/>
        <end position="46"/>
    </location>
</feature>
<evidence type="ECO:0000256" key="1">
    <source>
        <dbReference type="SAM" id="MobiDB-lite"/>
    </source>
</evidence>
<name>S4GC08_GARVA</name>
<dbReference type="Proteomes" id="UP000014521">
    <property type="component" value="Unassembled WGS sequence"/>
</dbReference>
<feature type="region of interest" description="Disordered" evidence="1">
    <location>
        <begin position="31"/>
        <end position="65"/>
    </location>
</feature>
<reference evidence="2 3" key="1">
    <citation type="submission" date="2013-06" db="EMBL/GenBank/DDBJ databases">
        <authorList>
            <person name="Weinstock G."/>
            <person name="Sodergren E."/>
            <person name="Lobos E.A."/>
            <person name="Fulton L."/>
            <person name="Fulton R."/>
            <person name="Courtney L."/>
            <person name="Fronick C."/>
            <person name="O'Laughlin M."/>
            <person name="Godfrey J."/>
            <person name="Wilson R.M."/>
            <person name="Miner T."/>
            <person name="Farmer C."/>
            <person name="Delehaunty K."/>
            <person name="Cordes M."/>
            <person name="Minx P."/>
            <person name="Tomlinson C."/>
            <person name="Chen J."/>
            <person name="Wollam A."/>
            <person name="Pepin K.H."/>
            <person name="Bhonagiri V."/>
            <person name="Zhang X."/>
            <person name="Warren W."/>
            <person name="Mitreva M."/>
            <person name="Mardis E.R."/>
            <person name="Wilson R.K."/>
        </authorList>
    </citation>
    <scope>NUCLEOTIDE SEQUENCE [LARGE SCALE GENOMIC DNA]</scope>
    <source>
        <strain evidence="2 3">JCP8108</strain>
    </source>
</reference>
<accession>S4GC08</accession>
<dbReference type="HOGENOM" id="CLU_2493442_0_0_11"/>
<protein>
    <submittedName>
        <fullName evidence="2">Uncharacterized protein</fullName>
    </submittedName>
</protein>